<gene>
    <name evidence="3" type="ORF">LSH36_13g02125</name>
</gene>
<dbReference type="InterPro" id="IPR056564">
    <property type="entry name" value="Ig-like_KY"/>
</dbReference>
<dbReference type="Gene3D" id="3.10.620.30">
    <property type="match status" value="1"/>
</dbReference>
<dbReference type="PANTHER" id="PTHR47020:SF1">
    <property type="entry name" value="HILLARIN"/>
    <property type="match status" value="1"/>
</dbReference>
<dbReference type="PANTHER" id="PTHR47020">
    <property type="entry name" value="HILLARIN"/>
    <property type="match status" value="1"/>
</dbReference>
<feature type="region of interest" description="Disordered" evidence="1">
    <location>
        <begin position="1"/>
        <end position="20"/>
    </location>
</feature>
<evidence type="ECO:0000313" key="4">
    <source>
        <dbReference type="Proteomes" id="UP001208570"/>
    </source>
</evidence>
<accession>A0AAD9KCZ7</accession>
<reference evidence="3" key="1">
    <citation type="journal article" date="2023" name="Mol. Biol. Evol.">
        <title>Third-Generation Sequencing Reveals the Adaptive Role of the Epigenome in Three Deep-Sea Polychaetes.</title>
        <authorList>
            <person name="Perez M."/>
            <person name="Aroh O."/>
            <person name="Sun Y."/>
            <person name="Lan Y."/>
            <person name="Juniper S.K."/>
            <person name="Young C.R."/>
            <person name="Angers B."/>
            <person name="Qian P.Y."/>
        </authorList>
    </citation>
    <scope>NUCLEOTIDE SEQUENCE</scope>
    <source>
        <strain evidence="3">P08H-3</strain>
    </source>
</reference>
<evidence type="ECO:0000313" key="3">
    <source>
        <dbReference type="EMBL" id="KAK2168887.1"/>
    </source>
</evidence>
<dbReference type="InterPro" id="IPR038765">
    <property type="entry name" value="Papain-like_cys_pep_sf"/>
</dbReference>
<keyword evidence="4" id="KW-1185">Reference proteome</keyword>
<dbReference type="EMBL" id="JAODUP010000013">
    <property type="protein sequence ID" value="KAK2168887.1"/>
    <property type="molecule type" value="Genomic_DNA"/>
</dbReference>
<dbReference type="Gene3D" id="1.20.920.60">
    <property type="match status" value="1"/>
</dbReference>
<organism evidence="3 4">
    <name type="scientific">Paralvinella palmiformis</name>
    <dbReference type="NCBI Taxonomy" id="53620"/>
    <lineage>
        <taxon>Eukaryota</taxon>
        <taxon>Metazoa</taxon>
        <taxon>Spiralia</taxon>
        <taxon>Lophotrochozoa</taxon>
        <taxon>Annelida</taxon>
        <taxon>Polychaeta</taxon>
        <taxon>Sedentaria</taxon>
        <taxon>Canalipalpata</taxon>
        <taxon>Terebellida</taxon>
        <taxon>Terebelliformia</taxon>
        <taxon>Alvinellidae</taxon>
        <taxon>Paralvinella</taxon>
    </lineage>
</organism>
<name>A0AAD9KCZ7_9ANNE</name>
<dbReference type="SUPFAM" id="SSF54001">
    <property type="entry name" value="Cysteine proteinases"/>
    <property type="match status" value="1"/>
</dbReference>
<protein>
    <recommendedName>
        <fullName evidence="2">Transglutaminase-like domain-containing protein</fullName>
    </recommendedName>
</protein>
<dbReference type="InterPro" id="IPR002931">
    <property type="entry name" value="Transglutaminase-like"/>
</dbReference>
<feature type="domain" description="Transglutaminase-like" evidence="2">
    <location>
        <begin position="95"/>
        <end position="161"/>
    </location>
</feature>
<evidence type="ECO:0000256" key="1">
    <source>
        <dbReference type="SAM" id="MobiDB-lite"/>
    </source>
</evidence>
<dbReference type="AlphaFoldDB" id="A0AAD9KCZ7"/>
<dbReference type="Pfam" id="PF01841">
    <property type="entry name" value="Transglut_core"/>
    <property type="match status" value="1"/>
</dbReference>
<dbReference type="SMART" id="SM00460">
    <property type="entry name" value="TGc"/>
    <property type="match status" value="1"/>
</dbReference>
<proteinExistence type="predicted"/>
<dbReference type="Proteomes" id="UP001208570">
    <property type="component" value="Unassembled WGS sequence"/>
</dbReference>
<dbReference type="Pfam" id="PF23265">
    <property type="entry name" value="Ig-like_KY"/>
    <property type="match status" value="3"/>
</dbReference>
<evidence type="ECO:0000259" key="2">
    <source>
        <dbReference type="SMART" id="SM00460"/>
    </source>
</evidence>
<sequence>MGCSVSVERPPASATYKRNSNASTGQLNNILQQVPFDVLYSTYKDLADYLTRGLQTELLRVYAIFRWMCMLDLDKLENSLPNLPDHGTPCDYALKIKWSMGNFAHFFTLVARAAGLACVVVSGINKSAAYQLGMPIDRQAMAAQWNAVYIAGEWRLLDVFWASTVLVGKKTQEWALINEDGVVGDDVSGDEFKEQEEEGEVVHTLNEFFFLTDPDQLIWTHLPDDYQWQLLPRSISETDFESSVYIRERFFHLNLHLLPGSHRKYFIPTSDGKAVIKLGADPSKALHSQFRYMLFKNREAEEKMSNVPLERFVFFEKTGDSMTYTAAFPAAGLYKMEIFGQDPREHDTLDLVCSYLIDCRDPRPTEPLPVCPDIGWGPGLEADDKGLRPLTHKGGVVETDDGNVEIRFAVDKSLNVAQTLKHNELDDWLLKRFAIVRADGQEIVVNMRLPTGGNFALELFADERGGVSGDLTNVCNYLVKCSNDNDITPTPFPKLHDGLLGRSPNCDTLSIRAVSHPGDSIETAEEHLVVVFEADEPGIEVMCELQHNDINPEILAQTVLRSADGTATTFNIGLPKEGEYALNVYARRNSDPNRMYHVHSYIVQSNQTKRFQTEKPKKQPSVVPVVTNKSEIAISVPRGRGELIGEFTKKNAHHEPNPSTLKADMSARDAVFKLNVPEDGDYKLDVYDQVGAKGLQHVATYLICKDSAFEEPVKPVIERDIPAEEEAARKKKSLAAKHKTAKEQLNAAISSQDKDFLEEAIKHFQRIDAPTQNSSLAKAKQLLRYLQLSEELTTAMTERNLTKLDKVVSAIETSELKGKLHLQLAMAKRILEQLKRIEKLRHAIMKLDQRTIAEIKSYSTPPEIVNKVMLATFLLLGEREKHLKEWKEIVVQIGKTGKSSLKRRVSAFDVDCLPIAVAARVKEILSMLNLDDVRDVSSGAATFYVWSKGMVEECESRFVQNGGDMSTVRTKKK</sequence>
<dbReference type="InterPro" id="IPR053041">
    <property type="entry name" value="Transglut-like_Superfamily_Mod"/>
</dbReference>
<comment type="caution">
    <text evidence="3">The sequence shown here is derived from an EMBL/GenBank/DDBJ whole genome shotgun (WGS) entry which is preliminary data.</text>
</comment>